<protein>
    <submittedName>
        <fullName evidence="3">Nuclease (SNase domain protein)</fullName>
    </submittedName>
</protein>
<dbReference type="Gene3D" id="2.40.40.10">
    <property type="entry name" value="RlpA-like domain"/>
    <property type="match status" value="1"/>
</dbReference>
<dbReference type="Pfam" id="PF03330">
    <property type="entry name" value="DPBB_1"/>
    <property type="match status" value="1"/>
</dbReference>
<dbReference type="PROSITE" id="PS50830">
    <property type="entry name" value="TNASE_3"/>
    <property type="match status" value="1"/>
</dbReference>
<dbReference type="HOGENOM" id="CLU_766993_0_0_5"/>
<dbReference type="eggNOG" id="COG0797">
    <property type="taxonomic scope" value="Bacteria"/>
</dbReference>
<dbReference type="CDD" id="cd22268">
    <property type="entry name" value="DPBB_RlpA-like"/>
    <property type="match status" value="1"/>
</dbReference>
<accession>Q07KJ4</accession>
<dbReference type="InterPro" id="IPR036908">
    <property type="entry name" value="RlpA-like_sf"/>
</dbReference>
<name>Q07KJ4_RHOP5</name>
<dbReference type="Gene3D" id="2.40.50.90">
    <property type="match status" value="1"/>
</dbReference>
<evidence type="ECO:0000313" key="3">
    <source>
        <dbReference type="EMBL" id="ABJ07540.1"/>
    </source>
</evidence>
<feature type="domain" description="TNase-like" evidence="2">
    <location>
        <begin position="139"/>
        <end position="264"/>
    </location>
</feature>
<dbReference type="EMBL" id="CP000463">
    <property type="protein sequence ID" value="ABJ07540.1"/>
    <property type="molecule type" value="Genomic_DNA"/>
</dbReference>
<dbReference type="SUPFAM" id="SSF50685">
    <property type="entry name" value="Barwin-like endoglucanases"/>
    <property type="match status" value="1"/>
</dbReference>
<dbReference type="SUPFAM" id="SSF50199">
    <property type="entry name" value="Staphylococcal nuclease"/>
    <property type="match status" value="1"/>
</dbReference>
<dbReference type="KEGG" id="rpe:RPE_3610"/>
<dbReference type="InterPro" id="IPR016071">
    <property type="entry name" value="Staphylococal_nuclease_OB-fold"/>
</dbReference>
<dbReference type="InterPro" id="IPR035437">
    <property type="entry name" value="SNase_OB-fold_sf"/>
</dbReference>
<dbReference type="PANTHER" id="PTHR34183:SF1">
    <property type="entry name" value="ENDOLYTIC PEPTIDOGLYCAN TRANSGLYCOSYLASE RLPA"/>
    <property type="match status" value="1"/>
</dbReference>
<dbReference type="OrthoDB" id="9805504at2"/>
<dbReference type="eggNOG" id="COG1525">
    <property type="taxonomic scope" value="Bacteria"/>
</dbReference>
<keyword evidence="1" id="KW-0732">Signal</keyword>
<reference evidence="3" key="1">
    <citation type="submission" date="2006-09" db="EMBL/GenBank/DDBJ databases">
        <title>Complete sequence of Rhodopseudomonas palustris BisA53.</title>
        <authorList>
            <consortium name="US DOE Joint Genome Institute"/>
            <person name="Copeland A."/>
            <person name="Lucas S."/>
            <person name="Lapidus A."/>
            <person name="Barry K."/>
            <person name="Detter J.C."/>
            <person name="Glavina del Rio T."/>
            <person name="Hammon N."/>
            <person name="Israni S."/>
            <person name="Dalin E."/>
            <person name="Tice H."/>
            <person name="Pitluck S."/>
            <person name="Chain P."/>
            <person name="Malfatti S."/>
            <person name="Shin M."/>
            <person name="Vergez L."/>
            <person name="Schmutz J."/>
            <person name="Larimer F."/>
            <person name="Land M."/>
            <person name="Hauser L."/>
            <person name="Pelletier D.A."/>
            <person name="Kyrpides N."/>
            <person name="Kim E."/>
            <person name="Harwood C.S."/>
            <person name="Oda Y."/>
            <person name="Richardson P."/>
        </authorList>
    </citation>
    <scope>NUCLEOTIDE SEQUENCE [LARGE SCALE GENOMIC DNA]</scope>
    <source>
        <strain evidence="3">BisA53</strain>
    </source>
</reference>
<dbReference type="InterPro" id="IPR009009">
    <property type="entry name" value="RlpA-like_DPBB"/>
</dbReference>
<dbReference type="PANTHER" id="PTHR34183">
    <property type="entry name" value="ENDOLYTIC PEPTIDOGLYCAN TRANSGLYCOSYLASE RLPA"/>
    <property type="match status" value="1"/>
</dbReference>
<dbReference type="STRING" id="316055.RPE_3610"/>
<dbReference type="AlphaFoldDB" id="Q07KJ4"/>
<evidence type="ECO:0000259" key="2">
    <source>
        <dbReference type="PROSITE" id="PS50830"/>
    </source>
</evidence>
<organism evidence="3">
    <name type="scientific">Rhodopseudomonas palustris (strain BisA53)</name>
    <dbReference type="NCBI Taxonomy" id="316055"/>
    <lineage>
        <taxon>Bacteria</taxon>
        <taxon>Pseudomonadati</taxon>
        <taxon>Pseudomonadota</taxon>
        <taxon>Alphaproteobacteria</taxon>
        <taxon>Hyphomicrobiales</taxon>
        <taxon>Nitrobacteraceae</taxon>
        <taxon>Rhodopseudomonas</taxon>
    </lineage>
</organism>
<dbReference type="SMART" id="SM00318">
    <property type="entry name" value="SNc"/>
    <property type="match status" value="1"/>
</dbReference>
<feature type="signal peptide" evidence="1">
    <location>
        <begin position="1"/>
        <end position="26"/>
    </location>
</feature>
<proteinExistence type="predicted"/>
<gene>
    <name evidence="3" type="ordered locus">RPE_3610</name>
</gene>
<sequence>MLRFNDFLSSCVLLALIASAPETVHAGGWDTVHRYVHRTGKCGAAKEVLASQYSIGTTTASGEPLSRHSLTAASHEYPLGTTVAVTNPVNGRTCSVRVNDRGPYGKSREVGVKIDFTAGAARCLGMHGTQYVCLPNEAPTEVAGVPRIVDGNTVEIGATMIRLHGSDAPETDQICLDADADRWACGIAARDELIKRSGGKIWSCTLVGDDRYGRSLGKCSVDGADIGQWMVRHGWALPSVSGPEPDYDQEQAEAMAERTGLWAGAFVAPRDWRGRTQKTAILGVAGAALHAPDILLSAASAAEPPAPECRIKGNLDRTGTCVYLVPGGRGYDKVKIDLSKGKRWFCSIAEAKASGCRAFKG</sequence>
<feature type="chain" id="PRO_5004165805" evidence="1">
    <location>
        <begin position="27"/>
        <end position="361"/>
    </location>
</feature>
<evidence type="ECO:0000256" key="1">
    <source>
        <dbReference type="SAM" id="SignalP"/>
    </source>
</evidence>
<dbReference type="Pfam" id="PF00565">
    <property type="entry name" value="SNase"/>
    <property type="match status" value="1"/>
</dbReference>